<feature type="compositionally biased region" description="Basic and acidic residues" evidence="1">
    <location>
        <begin position="81"/>
        <end position="94"/>
    </location>
</feature>
<feature type="region of interest" description="Disordered" evidence="1">
    <location>
        <begin position="67"/>
        <end position="94"/>
    </location>
</feature>
<reference evidence="2 3" key="1">
    <citation type="journal article" date="2014" name="BMC Genomics">
        <title>Genome and secretome analysis of the hemibiotrophic fungal pathogen, Moniliophthora roreri, which causes frosty pod rot disease of cacao: mechanisms of the biotrophic and necrotrophic phases.</title>
        <authorList>
            <person name="Meinhardt L.W."/>
            <person name="Costa G.G.L."/>
            <person name="Thomazella D.P.T."/>
            <person name="Teixeira P.J.P.L."/>
            <person name="Carazzolle M.F."/>
            <person name="Schuster S.C."/>
            <person name="Carlson J.E."/>
            <person name="Guiltinan M.J."/>
            <person name="Mieczkowski P."/>
            <person name="Farmer A."/>
            <person name="Ramaraj T."/>
            <person name="Crozier J."/>
            <person name="Davis R.E."/>
            <person name="Shao J."/>
            <person name="Melnick R.L."/>
            <person name="Pereira G.A.G."/>
            <person name="Bailey B.A."/>
        </authorList>
    </citation>
    <scope>NUCLEOTIDE SEQUENCE [LARGE SCALE GENOMIC DNA]</scope>
    <source>
        <strain evidence="2 3">MCA 2997</strain>
    </source>
</reference>
<comment type="caution">
    <text evidence="2">The sequence shown here is derived from an EMBL/GenBank/DDBJ whole genome shotgun (WGS) entry which is preliminary data.</text>
</comment>
<evidence type="ECO:0000313" key="3">
    <source>
        <dbReference type="Proteomes" id="UP000017559"/>
    </source>
</evidence>
<dbReference type="AlphaFoldDB" id="V2X3R3"/>
<evidence type="ECO:0000313" key="2">
    <source>
        <dbReference type="EMBL" id="ESK87426.1"/>
    </source>
</evidence>
<name>V2X3R3_MONRO</name>
<proteinExistence type="predicted"/>
<keyword evidence="3" id="KW-1185">Reference proteome</keyword>
<gene>
    <name evidence="2" type="ORF">Moror_11646</name>
</gene>
<protein>
    <submittedName>
        <fullName evidence="2">Uncharacterized protein</fullName>
    </submittedName>
</protein>
<dbReference type="EMBL" id="AWSO01000785">
    <property type="protein sequence ID" value="ESK87426.1"/>
    <property type="molecule type" value="Genomic_DNA"/>
</dbReference>
<accession>V2X3R3</accession>
<sequence>MAIAMKNLKGTGTKDMSWVERTLGLEDILREWPGFYTGSVGLTCVRYEPTTGKSDARLHHKYSDVKPCGVAPPPNSVTSDITKEAGHIKDNGAH</sequence>
<dbReference type="KEGG" id="mrr:Moror_11646"/>
<evidence type="ECO:0000256" key="1">
    <source>
        <dbReference type="SAM" id="MobiDB-lite"/>
    </source>
</evidence>
<dbReference type="Proteomes" id="UP000017559">
    <property type="component" value="Unassembled WGS sequence"/>
</dbReference>
<dbReference type="HOGENOM" id="CLU_2386683_0_0_1"/>
<organism evidence="2 3">
    <name type="scientific">Moniliophthora roreri (strain MCA 2997)</name>
    <name type="common">Cocoa frosty pod rot fungus</name>
    <name type="synonym">Crinipellis roreri</name>
    <dbReference type="NCBI Taxonomy" id="1381753"/>
    <lineage>
        <taxon>Eukaryota</taxon>
        <taxon>Fungi</taxon>
        <taxon>Dikarya</taxon>
        <taxon>Basidiomycota</taxon>
        <taxon>Agaricomycotina</taxon>
        <taxon>Agaricomycetes</taxon>
        <taxon>Agaricomycetidae</taxon>
        <taxon>Agaricales</taxon>
        <taxon>Marasmiineae</taxon>
        <taxon>Marasmiaceae</taxon>
        <taxon>Moniliophthora</taxon>
    </lineage>
</organism>